<dbReference type="Pfam" id="PF18554">
    <property type="entry name" value="PheRS_DBD2"/>
    <property type="match status" value="1"/>
</dbReference>
<reference evidence="3" key="1">
    <citation type="submission" date="2016-11" db="UniProtKB">
        <authorList>
            <consortium name="WormBaseParasite"/>
        </authorList>
    </citation>
    <scope>IDENTIFICATION</scope>
</reference>
<name>A0A1I7XG12_HETBA</name>
<dbReference type="WBParaSite" id="Hba_16614">
    <property type="protein sequence ID" value="Hba_16614"/>
    <property type="gene ID" value="Hba_16614"/>
</dbReference>
<organism evidence="2 3">
    <name type="scientific">Heterorhabditis bacteriophora</name>
    <name type="common">Entomopathogenic nematode worm</name>
    <dbReference type="NCBI Taxonomy" id="37862"/>
    <lineage>
        <taxon>Eukaryota</taxon>
        <taxon>Metazoa</taxon>
        <taxon>Ecdysozoa</taxon>
        <taxon>Nematoda</taxon>
        <taxon>Chromadorea</taxon>
        <taxon>Rhabditida</taxon>
        <taxon>Rhabditina</taxon>
        <taxon>Rhabditomorpha</taxon>
        <taxon>Strongyloidea</taxon>
        <taxon>Heterorhabditidae</taxon>
        <taxon>Heterorhabditis</taxon>
    </lineage>
</organism>
<sequence length="113" mass="12823">MDSVRQKLEALACGETIDEKTKSDLKKRKLVNEITVKSLYVKRGPHFTTDIKKLEADLTPEMIASGSWKTTTFKKYNFNALGIQPACGHLHPLMKVRSFYCNDLVVKIIPARL</sequence>
<evidence type="ECO:0000313" key="2">
    <source>
        <dbReference type="Proteomes" id="UP000095283"/>
    </source>
</evidence>
<accession>A0A1I7XG12</accession>
<proteinExistence type="predicted"/>
<protein>
    <submittedName>
        <fullName evidence="3">PheRS_DBD2 domain-containing protein</fullName>
    </submittedName>
</protein>
<evidence type="ECO:0000313" key="3">
    <source>
        <dbReference type="WBParaSite" id="Hba_16614"/>
    </source>
</evidence>
<dbReference type="Gene3D" id="3.30.1370.240">
    <property type="match status" value="1"/>
</dbReference>
<keyword evidence="2" id="KW-1185">Reference proteome</keyword>
<dbReference type="InterPro" id="IPR040586">
    <property type="entry name" value="PheRS_DBD2"/>
</dbReference>
<evidence type="ECO:0000259" key="1">
    <source>
        <dbReference type="Pfam" id="PF18554"/>
    </source>
</evidence>
<dbReference type="Proteomes" id="UP000095283">
    <property type="component" value="Unplaced"/>
</dbReference>
<dbReference type="AlphaFoldDB" id="A0A1I7XG12"/>
<feature type="domain" description="PheRS DNA binding" evidence="1">
    <location>
        <begin position="2"/>
        <end position="31"/>
    </location>
</feature>